<dbReference type="PANTHER" id="PTHR33395:SF22">
    <property type="entry name" value="REVERSE TRANSCRIPTASE DOMAIN-CONTAINING PROTEIN"/>
    <property type="match status" value="1"/>
</dbReference>
<dbReference type="AlphaFoldDB" id="A0A0N4WJG1"/>
<evidence type="ECO:0000313" key="3">
    <source>
        <dbReference type="WBParaSite" id="HPLM_0001115001-mRNA-1"/>
    </source>
</evidence>
<accession>A0A0N4WJG1</accession>
<reference evidence="1 2" key="2">
    <citation type="submission" date="2018-11" db="EMBL/GenBank/DDBJ databases">
        <authorList>
            <consortium name="Pathogen Informatics"/>
        </authorList>
    </citation>
    <scope>NUCLEOTIDE SEQUENCE [LARGE SCALE GENOMIC DNA]</scope>
    <source>
        <strain evidence="1 2">MHpl1</strain>
    </source>
</reference>
<reference evidence="3" key="1">
    <citation type="submission" date="2017-02" db="UniProtKB">
        <authorList>
            <consortium name="WormBaseParasite"/>
        </authorList>
    </citation>
    <scope>IDENTIFICATION</scope>
</reference>
<dbReference type="OrthoDB" id="426210at2759"/>
<organism evidence="3">
    <name type="scientific">Haemonchus placei</name>
    <name type="common">Barber's pole worm</name>
    <dbReference type="NCBI Taxonomy" id="6290"/>
    <lineage>
        <taxon>Eukaryota</taxon>
        <taxon>Metazoa</taxon>
        <taxon>Ecdysozoa</taxon>
        <taxon>Nematoda</taxon>
        <taxon>Chromadorea</taxon>
        <taxon>Rhabditida</taxon>
        <taxon>Rhabditina</taxon>
        <taxon>Rhabditomorpha</taxon>
        <taxon>Strongyloidea</taxon>
        <taxon>Trichostrongylidae</taxon>
        <taxon>Haemonchus</taxon>
    </lineage>
</organism>
<evidence type="ECO:0000313" key="2">
    <source>
        <dbReference type="Proteomes" id="UP000268014"/>
    </source>
</evidence>
<gene>
    <name evidence="1" type="ORF">HPLM_LOCUS11142</name>
</gene>
<keyword evidence="2" id="KW-1185">Reference proteome</keyword>
<dbReference type="GO" id="GO:0031012">
    <property type="term" value="C:extracellular matrix"/>
    <property type="evidence" value="ECO:0007669"/>
    <property type="project" value="TreeGrafter"/>
</dbReference>
<dbReference type="WBParaSite" id="HPLM_0001115001-mRNA-1">
    <property type="protein sequence ID" value="HPLM_0001115001-mRNA-1"/>
    <property type="gene ID" value="HPLM_0001115001"/>
</dbReference>
<dbReference type="Proteomes" id="UP000268014">
    <property type="component" value="Unassembled WGS sequence"/>
</dbReference>
<dbReference type="GO" id="GO:0061343">
    <property type="term" value="P:cell adhesion involved in heart morphogenesis"/>
    <property type="evidence" value="ECO:0007669"/>
    <property type="project" value="TreeGrafter"/>
</dbReference>
<dbReference type="PANTHER" id="PTHR33395">
    <property type="entry name" value="TRANSCRIPTASE, PUTATIVE-RELATED-RELATED"/>
    <property type="match status" value="1"/>
</dbReference>
<dbReference type="EMBL" id="UZAF01017478">
    <property type="protein sequence ID" value="VDO42063.1"/>
    <property type="molecule type" value="Genomic_DNA"/>
</dbReference>
<proteinExistence type="predicted"/>
<evidence type="ECO:0000313" key="1">
    <source>
        <dbReference type="EMBL" id="VDO42063.1"/>
    </source>
</evidence>
<name>A0A0N4WJG1_HAEPC</name>
<dbReference type="GO" id="GO:0007508">
    <property type="term" value="P:larval heart development"/>
    <property type="evidence" value="ECO:0007669"/>
    <property type="project" value="TreeGrafter"/>
</dbReference>
<sequence>MFGEVPEIWKESIITAIPKTPHANVVSSSRPISFTSPVAKVLEKLVPDKLATHFRKNMLIPLEQHGFVEGASASTLMADC</sequence>
<protein>
    <submittedName>
        <fullName evidence="3">Reverse transcriptase domain-containing protein</fullName>
    </submittedName>
</protein>
<dbReference type="STRING" id="6290.A0A0N4WJG1"/>